<dbReference type="Proteomes" id="UP000639010">
    <property type="component" value="Unassembled WGS sequence"/>
</dbReference>
<keyword evidence="2" id="KW-1185">Reference proteome</keyword>
<name>A0ABR9H738_9BACT</name>
<gene>
    <name evidence="1" type="ORF">H4684_003185</name>
</gene>
<evidence type="ECO:0000313" key="1">
    <source>
        <dbReference type="EMBL" id="MBE1426519.1"/>
    </source>
</evidence>
<proteinExistence type="predicted"/>
<accession>A0ABR9H738</accession>
<evidence type="ECO:0000313" key="2">
    <source>
        <dbReference type="Proteomes" id="UP000639010"/>
    </source>
</evidence>
<protein>
    <submittedName>
        <fullName evidence="1">Uncharacterized protein</fullName>
    </submittedName>
</protein>
<organism evidence="1 2">
    <name type="scientific">Desulfomicrobium macestii</name>
    <dbReference type="NCBI Taxonomy" id="90731"/>
    <lineage>
        <taxon>Bacteria</taxon>
        <taxon>Pseudomonadati</taxon>
        <taxon>Thermodesulfobacteriota</taxon>
        <taxon>Desulfovibrionia</taxon>
        <taxon>Desulfovibrionales</taxon>
        <taxon>Desulfomicrobiaceae</taxon>
        <taxon>Desulfomicrobium</taxon>
    </lineage>
</organism>
<comment type="caution">
    <text evidence="1">The sequence shown here is derived from an EMBL/GenBank/DDBJ whole genome shotgun (WGS) entry which is preliminary data.</text>
</comment>
<dbReference type="RefSeq" id="WP_192624485.1">
    <property type="nucleotide sequence ID" value="NZ_JADBGG010000028.1"/>
</dbReference>
<dbReference type="EMBL" id="JADBGG010000028">
    <property type="protein sequence ID" value="MBE1426519.1"/>
    <property type="molecule type" value="Genomic_DNA"/>
</dbReference>
<sequence length="1392" mass="156831">MPLMKDMFDFTPVSSWVENFNESTHDSASRTRIFESFVMLPEVEESARIILDRIHRKQGRGFFITGLYGSGKTIFMAWLSAILTEPTLRKQFLDTKPEWGMDALAPRKFLTINFTAIEVPDETLEQAFWNSVTDHLRHLSPPVTATLSNTDAYLDTFFNHTASGTRSDVENWIRDNRSLSVVQLRTYDKEYQKTIIEQAVAALNIQLVQDRTTVTEKVKKLVEIARERGYEGVQVFIDELYLHLIQSDEHFNRGTAFLGQLAEAGLAGDQPFWIFGAVQEEIQAIARQAGRNYDTELMGKLSGQSGRFQSINIPVTQFHRIYNHRLFRENSKCVHKLADAFKAEIQPHFRGAFADFLKRYFREREPITDEAKHFADVYPMHPFGLYCLTAITNRGGRSRGALGFVQEFIERRLQDTSDWKRIAVLDDVFDYEDLRNKIIQDDPEMAKYYGMFERFCSTARDEVLSRVPYKRWSDADQAAAKVASERLIKALIVLSMVKEELTVSKLNDALLLRWPGKESDPAGSDQETARILEKIAQTFPPLRQKGSGENLSFFLSVEGDGGEREELLVEVERVKNGFAPDIQLESAYRSHLELFLRFPGSPLGGTIPPQHGFSTQVDVEWQRTRRSLDYRLEPVTALTNYNAVIGFVKDVPATKALHLAVLYPSASPLDVEMDAVRHGNGRTLVWLPATLPAQDIDELKRSMALVKLFGDYQSQVNAGGASQSVRRKLELLGEWIDLPAGTKSAQPARKSTEILLESFVNGEIRQWNTKDQAWEILCEPAELLSLYQNIPQSERSLERLLEKVATKALAKVFHFHPDFREAYSFSADLSNQMRKRILEAIWKGRVTDGDGTAKADLEKHLAPLGLLNTSVPGEVSVTLAASSVEAFKKAKERIRDNIRKANPPATSIAETRKRLKTTDLGLTDTWVDILITLLISTGEISGFTIHGKTVSQDDRTIGSPVDWLQELDELRPGTRPDETLWHDLTESLHALGLWKEGTGYSPAAAERLLDLLKETETSARHEFRQAEQAMQTWPGASVPDPISEWADIFALPEDGRESRAACYASVRGALRDMLGLAEDDDIEAANRYTCVEEFAHRVREARDFLDRISELASLTGKLRELKALGVPSTIEKPCQELLDSIESYVKSAGASGEMSRITAEWKDLHELYLNQYLSEHAGLHNDLKALRDAVLGSPSYQVLKDLSQVEGLSAHFSPAFIEAQLTDLLTQVGVQQVCEQSLDDVKSDLSHGWVCAVCGYKPGKRLELKPDHFLGLVDRGTKEYLDHVRGCEAELRDYVSDTPAANPLLGLLSDPAEQSALDALQDATMREHLTEALAEAEAVKVNVDELLDKLKPKLLGFYKTGEEDFNRKFADAVREELAPYRTKASDKPWKVE</sequence>
<reference evidence="1 2" key="1">
    <citation type="submission" date="2020-10" db="EMBL/GenBank/DDBJ databases">
        <title>Genomic Encyclopedia of Type Strains, Phase IV (KMG-IV): sequencing the most valuable type-strain genomes for metagenomic binning, comparative biology and taxonomic classification.</title>
        <authorList>
            <person name="Goeker M."/>
        </authorList>
    </citation>
    <scope>NUCLEOTIDE SEQUENCE [LARGE SCALE GENOMIC DNA]</scope>
    <source>
        <strain evidence="1 2">DSM 4194</strain>
    </source>
</reference>